<proteinExistence type="predicted"/>
<protein>
    <submittedName>
        <fullName evidence="1">DivIVA domain-containing protein</fullName>
    </submittedName>
</protein>
<dbReference type="AlphaFoldDB" id="A0A542ZMD1"/>
<dbReference type="EMBL" id="VFOQ01000001">
    <property type="protein sequence ID" value="TQL61508.1"/>
    <property type="molecule type" value="Genomic_DNA"/>
</dbReference>
<name>A0A542ZMD1_9MICO</name>
<accession>A0A542ZMD1</accession>
<gene>
    <name evidence="1" type="ORF">FB474_2919</name>
</gene>
<evidence type="ECO:0000313" key="1">
    <source>
        <dbReference type="EMBL" id="TQL61508.1"/>
    </source>
</evidence>
<dbReference type="Gene3D" id="6.10.250.660">
    <property type="match status" value="1"/>
</dbReference>
<reference evidence="1 2" key="1">
    <citation type="submission" date="2019-06" db="EMBL/GenBank/DDBJ databases">
        <title>Sequencing the genomes of 1000 actinobacteria strains.</title>
        <authorList>
            <person name="Klenk H.-P."/>
        </authorList>
    </citation>
    <scope>NUCLEOTIDE SEQUENCE [LARGE SCALE GENOMIC DNA]</scope>
    <source>
        <strain evidence="1 2">DSM 18082</strain>
    </source>
</reference>
<dbReference type="NCBIfam" id="TIGR03544">
    <property type="entry name" value="DivI1A_domain"/>
    <property type="match status" value="1"/>
</dbReference>
<dbReference type="RefSeq" id="WP_246092202.1">
    <property type="nucleotide sequence ID" value="NZ_BAAAKX010000001.1"/>
</dbReference>
<keyword evidence="2" id="KW-1185">Reference proteome</keyword>
<dbReference type="Proteomes" id="UP000319514">
    <property type="component" value="Unassembled WGS sequence"/>
</dbReference>
<evidence type="ECO:0000313" key="2">
    <source>
        <dbReference type="Proteomes" id="UP000319514"/>
    </source>
</evidence>
<organism evidence="1 2">
    <name type="scientific">Oryzihumus leptocrescens</name>
    <dbReference type="NCBI Taxonomy" id="297536"/>
    <lineage>
        <taxon>Bacteria</taxon>
        <taxon>Bacillati</taxon>
        <taxon>Actinomycetota</taxon>
        <taxon>Actinomycetes</taxon>
        <taxon>Micrococcales</taxon>
        <taxon>Intrasporangiaceae</taxon>
        <taxon>Oryzihumus</taxon>
    </lineage>
</organism>
<sequence length="97" mass="10224">MIVFFLLVVVLLIGLTAAVVTGRIGGVMADPVSTSPFEGLAPGRLAAQDVTGLRFDLGLRGYRMDQVDAVLDRLADELAARDEELAALRAPRAATEG</sequence>
<dbReference type="InterPro" id="IPR019933">
    <property type="entry name" value="DivIVA_domain"/>
</dbReference>
<comment type="caution">
    <text evidence="1">The sequence shown here is derived from an EMBL/GenBank/DDBJ whole genome shotgun (WGS) entry which is preliminary data.</text>
</comment>